<reference evidence="1 2" key="1">
    <citation type="journal article" date="2012" name="J. Bacteriol.">
        <title>Genome Sequence of Nitratireductor indicus Type Strain C115.</title>
        <authorList>
            <person name="Lai Q."/>
            <person name="Li G."/>
            <person name="Yu Z."/>
            <person name="Shao Z."/>
        </authorList>
    </citation>
    <scope>NUCLEOTIDE SEQUENCE [LARGE SCALE GENOMIC DNA]</scope>
    <source>
        <strain evidence="1 2">C115</strain>
    </source>
</reference>
<evidence type="ECO:0008006" key="3">
    <source>
        <dbReference type="Google" id="ProtNLM"/>
    </source>
</evidence>
<sequence>MQAALELQKAILSALSDHAPLVQALGGAKFHDLTPMRTAYPYVTFGPSSIHDWSTDTEQGSEHFFTLNIWSGAKGKAEALVLIEAVRKALVEMEPAMNGFNLVNLRQESAEIRFDDDLGAHHGLMRFRAVIEPA</sequence>
<evidence type="ECO:0000313" key="1">
    <source>
        <dbReference type="EMBL" id="EKF40636.1"/>
    </source>
</evidence>
<dbReference type="AlphaFoldDB" id="K2P028"/>
<protein>
    <recommendedName>
        <fullName evidence="3">DUF3168 domain-containing protein</fullName>
    </recommendedName>
</protein>
<dbReference type="EMBL" id="AMSI01000016">
    <property type="protein sequence ID" value="EKF40636.1"/>
    <property type="molecule type" value="Genomic_DNA"/>
</dbReference>
<dbReference type="RefSeq" id="WP_009452182.1">
    <property type="nucleotide sequence ID" value="NZ_AMSI01000016.1"/>
</dbReference>
<gene>
    <name evidence="1" type="ORF">NA8A_19845</name>
</gene>
<name>K2P028_9HYPH</name>
<dbReference type="Pfam" id="PF11367">
    <property type="entry name" value="Tail_completion_gp17"/>
    <property type="match status" value="1"/>
</dbReference>
<evidence type="ECO:0000313" key="2">
    <source>
        <dbReference type="Proteomes" id="UP000007374"/>
    </source>
</evidence>
<dbReference type="eggNOG" id="ENOG5032YKK">
    <property type="taxonomic scope" value="Bacteria"/>
</dbReference>
<dbReference type="Proteomes" id="UP000007374">
    <property type="component" value="Unassembled WGS sequence"/>
</dbReference>
<dbReference type="PATRIC" id="fig|1231190.3.peg.4101"/>
<organism evidence="1 2">
    <name type="scientific">Nitratireductor indicus C115</name>
    <dbReference type="NCBI Taxonomy" id="1231190"/>
    <lineage>
        <taxon>Bacteria</taxon>
        <taxon>Pseudomonadati</taxon>
        <taxon>Pseudomonadota</taxon>
        <taxon>Alphaproteobacteria</taxon>
        <taxon>Hyphomicrobiales</taxon>
        <taxon>Phyllobacteriaceae</taxon>
        <taxon>Nitratireductor</taxon>
    </lineage>
</organism>
<accession>K2P028</accession>
<proteinExistence type="predicted"/>
<dbReference type="STRING" id="721133.SAMN05216176_103409"/>
<dbReference type="Gene3D" id="3.30.2000.30">
    <property type="match status" value="1"/>
</dbReference>
<dbReference type="InterPro" id="IPR053745">
    <property type="entry name" value="Viral_Tail_Comp_sf"/>
</dbReference>
<comment type="caution">
    <text evidence="1">The sequence shown here is derived from an EMBL/GenBank/DDBJ whole genome shotgun (WGS) entry which is preliminary data.</text>
</comment>
<dbReference type="InterPro" id="IPR021508">
    <property type="entry name" value="Gp17-like"/>
</dbReference>
<keyword evidence="2" id="KW-1185">Reference proteome</keyword>